<accession>A0AAV7NSU2</accession>
<name>A0AAV7NSU2_PLEWA</name>
<dbReference type="AlphaFoldDB" id="A0AAV7NSU2"/>
<feature type="region of interest" description="Disordered" evidence="1">
    <location>
        <begin position="76"/>
        <end position="136"/>
    </location>
</feature>
<dbReference type="EMBL" id="JANPWB010000012">
    <property type="protein sequence ID" value="KAJ1118030.1"/>
    <property type="molecule type" value="Genomic_DNA"/>
</dbReference>
<proteinExistence type="predicted"/>
<evidence type="ECO:0000313" key="2">
    <source>
        <dbReference type="EMBL" id="KAJ1118030.1"/>
    </source>
</evidence>
<comment type="caution">
    <text evidence="2">The sequence shown here is derived from an EMBL/GenBank/DDBJ whole genome shotgun (WGS) entry which is preliminary data.</text>
</comment>
<feature type="region of interest" description="Disordered" evidence="1">
    <location>
        <begin position="186"/>
        <end position="269"/>
    </location>
</feature>
<evidence type="ECO:0000256" key="1">
    <source>
        <dbReference type="SAM" id="MobiDB-lite"/>
    </source>
</evidence>
<sequence>MVTPGRSGSLTSHGPRPCPGRGGAGLWSRRAPDGGAKGLPAPSVVWISTWLRAQVAPPHLLSYLFFPAVVDADTAQAPRSPNAEEVVGPQRGPPPARGDRPESPRFSRIRPSSGCPPRGSPEAPGGAKPQDADAVAPVLPRRYSRLGSLRHGTRRRAAPVSEVSYSLEWRHLLTAPNIPEHWLSVQRSQGAPGHPVSWPVPELPRLGHTRSPSGSPPRGSPEAPGGSVKPQDTASVAPALLRRHSQLGSLRHGARRWAAPVSDVSYSLE</sequence>
<organism evidence="2 3">
    <name type="scientific">Pleurodeles waltl</name>
    <name type="common">Iberian ribbed newt</name>
    <dbReference type="NCBI Taxonomy" id="8319"/>
    <lineage>
        <taxon>Eukaryota</taxon>
        <taxon>Metazoa</taxon>
        <taxon>Chordata</taxon>
        <taxon>Craniata</taxon>
        <taxon>Vertebrata</taxon>
        <taxon>Euteleostomi</taxon>
        <taxon>Amphibia</taxon>
        <taxon>Batrachia</taxon>
        <taxon>Caudata</taxon>
        <taxon>Salamandroidea</taxon>
        <taxon>Salamandridae</taxon>
        <taxon>Pleurodelinae</taxon>
        <taxon>Pleurodeles</taxon>
    </lineage>
</organism>
<feature type="compositionally biased region" description="Polar residues" evidence="1">
    <location>
        <begin position="1"/>
        <end position="12"/>
    </location>
</feature>
<reference evidence="2" key="1">
    <citation type="journal article" date="2022" name="bioRxiv">
        <title>Sequencing and chromosome-scale assembly of the giantPleurodeles waltlgenome.</title>
        <authorList>
            <person name="Brown T."/>
            <person name="Elewa A."/>
            <person name="Iarovenko S."/>
            <person name="Subramanian E."/>
            <person name="Araus A.J."/>
            <person name="Petzold A."/>
            <person name="Susuki M."/>
            <person name="Suzuki K.-i.T."/>
            <person name="Hayashi T."/>
            <person name="Toyoda A."/>
            <person name="Oliveira C."/>
            <person name="Osipova E."/>
            <person name="Leigh N.D."/>
            <person name="Simon A."/>
            <person name="Yun M.H."/>
        </authorList>
    </citation>
    <scope>NUCLEOTIDE SEQUENCE</scope>
    <source>
        <strain evidence="2">20211129_DDA</strain>
        <tissue evidence="2">Liver</tissue>
    </source>
</reference>
<gene>
    <name evidence="2" type="ORF">NDU88_006225</name>
</gene>
<feature type="compositionally biased region" description="Low complexity" evidence="1">
    <location>
        <begin position="109"/>
        <end position="121"/>
    </location>
</feature>
<dbReference type="Proteomes" id="UP001066276">
    <property type="component" value="Chromosome 8"/>
</dbReference>
<evidence type="ECO:0000313" key="3">
    <source>
        <dbReference type="Proteomes" id="UP001066276"/>
    </source>
</evidence>
<feature type="region of interest" description="Disordered" evidence="1">
    <location>
        <begin position="1"/>
        <end position="34"/>
    </location>
</feature>
<keyword evidence="3" id="KW-1185">Reference proteome</keyword>
<protein>
    <submittedName>
        <fullName evidence="2">Uncharacterized protein</fullName>
    </submittedName>
</protein>